<reference evidence="2" key="1">
    <citation type="journal article" date="2019" name="Int. J. Syst. Evol. Microbiol.">
        <title>The Global Catalogue of Microorganisms (GCM) 10K type strain sequencing project: providing services to taxonomists for standard genome sequencing and annotation.</title>
        <authorList>
            <consortium name="The Broad Institute Genomics Platform"/>
            <consortium name="The Broad Institute Genome Sequencing Center for Infectious Disease"/>
            <person name="Wu L."/>
            <person name="Ma J."/>
        </authorList>
    </citation>
    <scope>NUCLEOTIDE SEQUENCE [LARGE SCALE GENOMIC DNA]</scope>
    <source>
        <strain evidence="2">CGMCC 1.12922</strain>
    </source>
</reference>
<proteinExistence type="predicted"/>
<keyword evidence="2" id="KW-1185">Reference proteome</keyword>
<protein>
    <submittedName>
        <fullName evidence="1">Uncharacterized protein</fullName>
    </submittedName>
</protein>
<evidence type="ECO:0000313" key="2">
    <source>
        <dbReference type="Proteomes" id="UP000617355"/>
    </source>
</evidence>
<dbReference type="EMBL" id="BMGI01000002">
    <property type="protein sequence ID" value="GGD32540.1"/>
    <property type="molecule type" value="Genomic_DNA"/>
</dbReference>
<name>A0ABQ1QN36_9RHOB</name>
<comment type="caution">
    <text evidence="1">The sequence shown here is derived from an EMBL/GenBank/DDBJ whole genome shotgun (WGS) entry which is preliminary data.</text>
</comment>
<sequence length="96" mass="10487">MIGLVLWFNPKARVGMIWCEDQGPLAFLGPEVELPGGCETLDCGDQLTFSIEVRDEVRFVRDVASVTSGLVAADPRDIIAGFHSTRETESHLNIVA</sequence>
<gene>
    <name evidence="1" type="ORF">GCM10011358_15830</name>
</gene>
<dbReference type="Proteomes" id="UP000617355">
    <property type="component" value="Unassembled WGS sequence"/>
</dbReference>
<accession>A0ABQ1QN36</accession>
<dbReference type="RefSeq" id="WP_188527090.1">
    <property type="nucleotide sequence ID" value="NZ_BMGI01000002.1"/>
</dbReference>
<evidence type="ECO:0000313" key="1">
    <source>
        <dbReference type="EMBL" id="GGD32540.1"/>
    </source>
</evidence>
<organism evidence="1 2">
    <name type="scientific">Sinisalibacter lacisalsi</name>
    <dbReference type="NCBI Taxonomy" id="1526570"/>
    <lineage>
        <taxon>Bacteria</taxon>
        <taxon>Pseudomonadati</taxon>
        <taxon>Pseudomonadota</taxon>
        <taxon>Alphaproteobacteria</taxon>
        <taxon>Rhodobacterales</taxon>
        <taxon>Roseobacteraceae</taxon>
        <taxon>Sinisalibacter</taxon>
    </lineage>
</organism>